<reference evidence="2 3" key="1">
    <citation type="journal article" date="2012" name="Stand. Genomic Sci.">
        <title>Complete genome sequence of Pyrobaculum oguniense.</title>
        <authorList>
            <person name="Bernick D.L."/>
            <person name="Karplus K."/>
            <person name="Lui L.M."/>
            <person name="Coker J.K."/>
            <person name="Murphy J.N."/>
            <person name="Chan P.P."/>
            <person name="Cozen A.E."/>
            <person name="Lowe T.M."/>
        </authorList>
    </citation>
    <scope>NUCLEOTIDE SEQUENCE [LARGE SCALE GENOMIC DNA]</scope>
    <source>
        <strain evidence="2 3">TE7</strain>
    </source>
</reference>
<name>H6QB75_PYROT</name>
<evidence type="ECO:0000313" key="3">
    <source>
        <dbReference type="Proteomes" id="UP000009062"/>
    </source>
</evidence>
<keyword evidence="1" id="KW-1133">Transmembrane helix</keyword>
<keyword evidence="3" id="KW-1185">Reference proteome</keyword>
<sequence length="36" mass="4003">MPREKVVGLGLMAAGVVVVLLYGWLVFLSPWPMFIL</sequence>
<dbReference type="eggNOG" id="arCOG04189">
    <property type="taxonomic scope" value="Archaea"/>
</dbReference>
<dbReference type="AlphaFoldDB" id="H6QB75"/>
<dbReference type="HOGENOM" id="CLU_3353957_0_0_2"/>
<dbReference type="EMBL" id="CP003316">
    <property type="protein sequence ID" value="AFA40072.1"/>
    <property type="molecule type" value="Genomic_DNA"/>
</dbReference>
<organism evidence="2 3">
    <name type="scientific">Pyrobaculum oguniense (strain DSM 13380 / JCM 10595 / TE7)</name>
    <dbReference type="NCBI Taxonomy" id="698757"/>
    <lineage>
        <taxon>Archaea</taxon>
        <taxon>Thermoproteota</taxon>
        <taxon>Thermoprotei</taxon>
        <taxon>Thermoproteales</taxon>
        <taxon>Thermoproteaceae</taxon>
        <taxon>Pyrobaculum</taxon>
    </lineage>
</organism>
<feature type="transmembrane region" description="Helical" evidence="1">
    <location>
        <begin position="7"/>
        <end position="27"/>
    </location>
</feature>
<keyword evidence="1" id="KW-0472">Membrane</keyword>
<keyword evidence="1" id="KW-0812">Transmembrane</keyword>
<accession>H6QB75</accession>
<evidence type="ECO:0000313" key="2">
    <source>
        <dbReference type="EMBL" id="AFA40072.1"/>
    </source>
</evidence>
<dbReference type="KEGG" id="pog:Pogu_2045"/>
<protein>
    <submittedName>
        <fullName evidence="2">Uncharacterized protein</fullName>
    </submittedName>
</protein>
<dbReference type="Proteomes" id="UP000009062">
    <property type="component" value="Chromosome"/>
</dbReference>
<gene>
    <name evidence="2" type="ordered locus">Pogu_2045</name>
</gene>
<proteinExistence type="predicted"/>
<evidence type="ECO:0000256" key="1">
    <source>
        <dbReference type="SAM" id="Phobius"/>
    </source>
</evidence>